<dbReference type="InterPro" id="IPR038770">
    <property type="entry name" value="Na+/solute_symporter_sf"/>
</dbReference>
<feature type="transmembrane region" description="Helical" evidence="11">
    <location>
        <begin position="114"/>
        <end position="131"/>
    </location>
</feature>
<evidence type="ECO:0000256" key="8">
    <source>
        <dbReference type="ARBA" id="ARBA00022989"/>
    </source>
</evidence>
<dbReference type="Gene3D" id="3.40.50.720">
    <property type="entry name" value="NAD(P)-binding Rossmann-like Domain"/>
    <property type="match status" value="1"/>
</dbReference>
<evidence type="ECO:0000256" key="11">
    <source>
        <dbReference type="SAM" id="Phobius"/>
    </source>
</evidence>
<keyword evidence="4" id="KW-0050">Antiport</keyword>
<dbReference type="Pfam" id="PF02254">
    <property type="entry name" value="TrkA_N"/>
    <property type="match status" value="1"/>
</dbReference>
<keyword evidence="7" id="KW-0630">Potassium</keyword>
<keyword evidence="10 11" id="KW-0472">Membrane</keyword>
<evidence type="ECO:0000313" key="14">
    <source>
        <dbReference type="Proteomes" id="UP000017837"/>
    </source>
</evidence>
<proteinExistence type="inferred from homology"/>
<keyword evidence="5" id="KW-0633">Potassium transport</keyword>
<evidence type="ECO:0000256" key="4">
    <source>
        <dbReference type="ARBA" id="ARBA00022449"/>
    </source>
</evidence>
<dbReference type="InterPro" id="IPR004771">
    <property type="entry name" value="K/H_exchanger"/>
</dbReference>
<feature type="transmembrane region" description="Helical" evidence="11">
    <location>
        <begin position="281"/>
        <end position="298"/>
    </location>
</feature>
<dbReference type="Pfam" id="PF00999">
    <property type="entry name" value="Na_H_Exchanger"/>
    <property type="match status" value="1"/>
</dbReference>
<feature type="transmembrane region" description="Helical" evidence="11">
    <location>
        <begin position="195"/>
        <end position="216"/>
    </location>
</feature>
<dbReference type="Gene3D" id="1.20.1530.20">
    <property type="match status" value="1"/>
</dbReference>
<evidence type="ECO:0000256" key="3">
    <source>
        <dbReference type="ARBA" id="ARBA00022448"/>
    </source>
</evidence>
<comment type="subcellular location">
    <subcellularLocation>
        <location evidence="1">Endomembrane system</location>
        <topology evidence="1">Multi-pass membrane protein</topology>
    </subcellularLocation>
</comment>
<dbReference type="SUPFAM" id="SSF51735">
    <property type="entry name" value="NAD(P)-binding Rossmann-fold domains"/>
    <property type="match status" value="1"/>
</dbReference>
<dbReference type="InterPro" id="IPR036291">
    <property type="entry name" value="NAD(P)-bd_dom_sf"/>
</dbReference>
<dbReference type="PANTHER" id="PTHR46157:SF4">
    <property type="entry name" value="K(+) EFFLUX ANTIPORTER 3, CHLOROPLASTIC"/>
    <property type="match status" value="1"/>
</dbReference>
<evidence type="ECO:0000256" key="7">
    <source>
        <dbReference type="ARBA" id="ARBA00022958"/>
    </source>
</evidence>
<dbReference type="GO" id="GO:0008324">
    <property type="term" value="F:monoatomic cation transmembrane transporter activity"/>
    <property type="evidence" value="ECO:0007669"/>
    <property type="project" value="InterPro"/>
</dbReference>
<evidence type="ECO:0000259" key="12">
    <source>
        <dbReference type="PROSITE" id="PS51201"/>
    </source>
</evidence>
<evidence type="ECO:0000256" key="2">
    <source>
        <dbReference type="ARBA" id="ARBA00005551"/>
    </source>
</evidence>
<dbReference type="PANTHER" id="PTHR46157">
    <property type="entry name" value="K(+) EFFLUX ANTIPORTER 3, CHLOROPLASTIC"/>
    <property type="match status" value="1"/>
</dbReference>
<dbReference type="InterPro" id="IPR003148">
    <property type="entry name" value="RCK_N"/>
</dbReference>
<dbReference type="RefSeq" id="WP_018082026.1">
    <property type="nucleotide sequence ID" value="NZ_AQWM01000010.1"/>
</dbReference>
<dbReference type="PATRIC" id="fig|1121022.4.peg.4587"/>
<feature type="transmembrane region" description="Helical" evidence="11">
    <location>
        <begin position="31"/>
        <end position="49"/>
    </location>
</feature>
<dbReference type="PROSITE" id="PS51201">
    <property type="entry name" value="RCK_N"/>
    <property type="match status" value="1"/>
</dbReference>
<protein>
    <submittedName>
        <fullName evidence="13">Potassium transporter</fullName>
    </submittedName>
</protein>
<feature type="transmembrane region" description="Helical" evidence="11">
    <location>
        <begin position="152"/>
        <end position="175"/>
    </location>
</feature>
<keyword evidence="9" id="KW-0406">Ion transport</keyword>
<feature type="transmembrane region" description="Helical" evidence="11">
    <location>
        <begin position="310"/>
        <end position="328"/>
    </location>
</feature>
<dbReference type="InterPro" id="IPR006153">
    <property type="entry name" value="Cation/H_exchanger_TM"/>
</dbReference>
<dbReference type="Proteomes" id="UP000017837">
    <property type="component" value="Unassembled WGS sequence"/>
</dbReference>
<feature type="transmembrane region" description="Helical" evidence="11">
    <location>
        <begin position="340"/>
        <end position="361"/>
    </location>
</feature>
<dbReference type="GO" id="GO:0006813">
    <property type="term" value="P:potassium ion transport"/>
    <property type="evidence" value="ECO:0007669"/>
    <property type="project" value="UniProtKB-KW"/>
</dbReference>
<dbReference type="eggNOG" id="COG1226">
    <property type="taxonomic scope" value="Bacteria"/>
</dbReference>
<evidence type="ECO:0000313" key="13">
    <source>
        <dbReference type="EMBL" id="ESQ80289.1"/>
    </source>
</evidence>
<feature type="transmembrane region" description="Helical" evidence="11">
    <location>
        <begin position="55"/>
        <end position="74"/>
    </location>
</feature>
<keyword evidence="8 11" id="KW-1133">Transmembrane helix</keyword>
<dbReference type="GO" id="GO:0012505">
    <property type="term" value="C:endomembrane system"/>
    <property type="evidence" value="ECO:0007669"/>
    <property type="project" value="UniProtKB-SubCell"/>
</dbReference>
<feature type="transmembrane region" description="Helical" evidence="11">
    <location>
        <begin position="373"/>
        <end position="397"/>
    </location>
</feature>
<dbReference type="NCBIfam" id="TIGR00932">
    <property type="entry name" value="2a37"/>
    <property type="match status" value="1"/>
</dbReference>
<accession>V4NZA0</accession>
<comment type="similarity">
    <text evidence="2">Belongs to the monovalent cation:proton antiporter 2 (CPA2) transporter (TC 2.A.37) family.</text>
</comment>
<feature type="transmembrane region" description="Helical" evidence="11">
    <location>
        <begin position="86"/>
        <end position="108"/>
    </location>
</feature>
<evidence type="ECO:0000256" key="5">
    <source>
        <dbReference type="ARBA" id="ARBA00022538"/>
    </source>
</evidence>
<feature type="transmembrane region" description="Helical" evidence="11">
    <location>
        <begin position="6"/>
        <end position="24"/>
    </location>
</feature>
<dbReference type="FunFam" id="3.40.50.720:FF:000036">
    <property type="entry name" value="Glutathione-regulated potassium-efflux system protein KefB"/>
    <property type="match status" value="1"/>
</dbReference>
<feature type="transmembrane region" description="Helical" evidence="11">
    <location>
        <begin position="253"/>
        <end position="269"/>
    </location>
</feature>
<dbReference type="GO" id="GO:0005886">
    <property type="term" value="C:plasma membrane"/>
    <property type="evidence" value="ECO:0007669"/>
    <property type="project" value="TreeGrafter"/>
</dbReference>
<dbReference type="eggNOG" id="COG0475">
    <property type="taxonomic scope" value="Bacteria"/>
</dbReference>
<dbReference type="EMBL" id="AWGB01000097">
    <property type="protein sequence ID" value="ESQ80289.1"/>
    <property type="molecule type" value="Genomic_DNA"/>
</dbReference>
<comment type="caution">
    <text evidence="13">The sequence shown here is derived from an EMBL/GenBank/DDBJ whole genome shotgun (WGS) entry which is preliminary data.</text>
</comment>
<sequence length="606" mass="66166">MDIHLLLNVFVFLLAGCLVVPLAQRFKLGSVLGYLIAGVIIGPFVLGLIGDADKVMHFAEFGVIMMMFLIGMELEPAILWRLRRQIVGLGGLQVTVTALALMVVGIVLGHGWQASLAIGMALALSSTALVMQMLNEKNLTHSVVGETSFSILLFQDIAVIPILIIIPILATTLNFGVMPVVEGAESASLIAHWPAWLQPIAVIAVIAAVILAGNYLSRYVFQAIARANLREVFTAVSLALVFGVTILMELVGVSPALGAFIAGVVLANSEYRRTIESDIEPFKGLLLGLFFISVGMGMDFTEFTHHPLGLVGAVIGLMLIKGVILYGLGQIFKLDSAPAMGLALGLSQGGEFAFVLLQLIGGLKIIDPHAQKFLVLVVALSIAATPILTTLFSRFILPRFMSALPERDYDVINEHNPVIIAGFGRFGQIVGRFMLSQGLKVTVLEKNPDQVELLRRFGSKGYFGDATRLDLLRSAGLAEARMLVVAVDDAESAVEIVKLSKLHFPKLLVYARARNRRHAYELHKAGVDYYHRETLDSSLTLARDAMVAMGYAKAVIERKAKKFRAHDIQTLRRSFEFFESEPDMINFAKLSREELEGILKEDQQES</sequence>
<reference evidence="13 14" key="1">
    <citation type="journal article" date="2014" name="Nature">
        <title>Sequential evolution of bacterial morphology by co-option of a developmental regulator.</title>
        <authorList>
            <person name="Jiang C."/>
            <person name="Brown P.J."/>
            <person name="Ducret A."/>
            <person name="Brun Y.V."/>
        </authorList>
    </citation>
    <scope>NUCLEOTIDE SEQUENCE [LARGE SCALE GENOMIC DNA]</scope>
    <source>
        <strain evidence="13 14">DSM 16100</strain>
    </source>
</reference>
<dbReference type="GO" id="GO:0015297">
    <property type="term" value="F:antiporter activity"/>
    <property type="evidence" value="ECO:0007669"/>
    <property type="project" value="UniProtKB-KW"/>
</dbReference>
<dbReference type="OrthoDB" id="9781411at2"/>
<organism evidence="13 14">
    <name type="scientific">Asticcacaulis benevestitus DSM 16100 = ATCC BAA-896</name>
    <dbReference type="NCBI Taxonomy" id="1121022"/>
    <lineage>
        <taxon>Bacteria</taxon>
        <taxon>Pseudomonadati</taxon>
        <taxon>Pseudomonadota</taxon>
        <taxon>Alphaproteobacteria</taxon>
        <taxon>Caulobacterales</taxon>
        <taxon>Caulobacteraceae</taxon>
        <taxon>Asticcacaulis</taxon>
    </lineage>
</organism>
<evidence type="ECO:0000256" key="1">
    <source>
        <dbReference type="ARBA" id="ARBA00004127"/>
    </source>
</evidence>
<dbReference type="STRING" id="1121022.GCA_000376105_02359"/>
<dbReference type="GO" id="GO:1902600">
    <property type="term" value="P:proton transmembrane transport"/>
    <property type="evidence" value="ECO:0007669"/>
    <property type="project" value="InterPro"/>
</dbReference>
<keyword evidence="3" id="KW-0813">Transport</keyword>
<gene>
    <name evidence="13" type="ORF">ABENE_22400</name>
</gene>
<keyword evidence="14" id="KW-1185">Reference proteome</keyword>
<feature type="domain" description="RCK N-terminal" evidence="12">
    <location>
        <begin position="415"/>
        <end position="539"/>
    </location>
</feature>
<evidence type="ECO:0000256" key="9">
    <source>
        <dbReference type="ARBA" id="ARBA00023065"/>
    </source>
</evidence>
<name>V4NZA0_9CAUL</name>
<keyword evidence="6 11" id="KW-0812">Transmembrane</keyword>
<evidence type="ECO:0000256" key="10">
    <source>
        <dbReference type="ARBA" id="ARBA00023136"/>
    </source>
</evidence>
<evidence type="ECO:0000256" key="6">
    <source>
        <dbReference type="ARBA" id="ARBA00022692"/>
    </source>
</evidence>
<dbReference type="AlphaFoldDB" id="V4NZA0"/>